<dbReference type="Gene3D" id="2.170.140.10">
    <property type="entry name" value="Chitin binding domain"/>
    <property type="match status" value="1"/>
</dbReference>
<evidence type="ECO:0000313" key="3">
    <source>
        <dbReference type="RefSeq" id="XP_012945908.2"/>
    </source>
</evidence>
<reference evidence="3" key="1">
    <citation type="submission" date="2025-08" db="UniProtKB">
        <authorList>
            <consortium name="RefSeq"/>
        </authorList>
    </citation>
    <scope>IDENTIFICATION</scope>
</reference>
<keyword evidence="2" id="KW-1185">Reference proteome</keyword>
<evidence type="ECO:0000259" key="1">
    <source>
        <dbReference type="PROSITE" id="PS50940"/>
    </source>
</evidence>
<evidence type="ECO:0000313" key="2">
    <source>
        <dbReference type="Proteomes" id="UP000694888"/>
    </source>
</evidence>
<gene>
    <name evidence="3" type="primary">LOC101846938</name>
</gene>
<accession>A0ABM1AE17</accession>
<dbReference type="InterPro" id="IPR036508">
    <property type="entry name" value="Chitin-bd_dom_sf"/>
</dbReference>
<proteinExistence type="predicted"/>
<dbReference type="InterPro" id="IPR002557">
    <property type="entry name" value="Chitin-bd_dom"/>
</dbReference>
<dbReference type="SUPFAM" id="SSF57625">
    <property type="entry name" value="Invertebrate chitin-binding proteins"/>
    <property type="match status" value="2"/>
</dbReference>
<dbReference type="SMART" id="SM00494">
    <property type="entry name" value="ChtBD2"/>
    <property type="match status" value="2"/>
</dbReference>
<sequence length="197" mass="21763">MAILRCINTLFDPESRTCGLNRELVLAAAHKDPQRFCARYPQTLLPHPTNCARYYNCSAPFLSDDPGPAHLQECPYPQLFDANLRRCDNFLHVVNTDGCGTRTQPKHFCDYASTCPSTRFPTCDLCRIVLPSCEKKTNGIHSNPPGRAIAPSFVYCVEGRVMATSPCPPGTLFHESVKSCVPSSSKMSALGQHDGRE</sequence>
<dbReference type="Proteomes" id="UP000694888">
    <property type="component" value="Unplaced"/>
</dbReference>
<dbReference type="RefSeq" id="XP_012945908.2">
    <property type="nucleotide sequence ID" value="XM_013090454.2"/>
</dbReference>
<dbReference type="PROSITE" id="PS50940">
    <property type="entry name" value="CHIT_BIND_II"/>
    <property type="match status" value="2"/>
</dbReference>
<dbReference type="GeneID" id="101846938"/>
<dbReference type="Pfam" id="PF01607">
    <property type="entry name" value="CBM_14"/>
    <property type="match status" value="2"/>
</dbReference>
<protein>
    <submittedName>
        <fullName evidence="3">Uncharacterized protein LOC101846938</fullName>
    </submittedName>
</protein>
<feature type="domain" description="Chitin-binding type-2" evidence="1">
    <location>
        <begin position="34"/>
        <end position="101"/>
    </location>
</feature>
<name>A0ABM1AE17_APLCA</name>
<organism evidence="2 3">
    <name type="scientific">Aplysia californica</name>
    <name type="common">California sea hare</name>
    <dbReference type="NCBI Taxonomy" id="6500"/>
    <lineage>
        <taxon>Eukaryota</taxon>
        <taxon>Metazoa</taxon>
        <taxon>Spiralia</taxon>
        <taxon>Lophotrochozoa</taxon>
        <taxon>Mollusca</taxon>
        <taxon>Gastropoda</taxon>
        <taxon>Heterobranchia</taxon>
        <taxon>Euthyneura</taxon>
        <taxon>Tectipleura</taxon>
        <taxon>Aplysiida</taxon>
        <taxon>Aplysioidea</taxon>
        <taxon>Aplysiidae</taxon>
        <taxon>Aplysia</taxon>
    </lineage>
</organism>
<feature type="domain" description="Chitin-binding type-2" evidence="1">
    <location>
        <begin position="130"/>
        <end position="190"/>
    </location>
</feature>